<dbReference type="GO" id="GO:0003735">
    <property type="term" value="F:structural constituent of ribosome"/>
    <property type="evidence" value="ECO:0007669"/>
    <property type="project" value="InterPro"/>
</dbReference>
<dbReference type="GO" id="GO:0006412">
    <property type="term" value="P:translation"/>
    <property type="evidence" value="ECO:0007669"/>
    <property type="project" value="InterPro"/>
</dbReference>
<keyword evidence="2" id="KW-0687">Ribonucleoprotein</keyword>
<organism evidence="2 3">
    <name type="scientific">Lentinus brumalis</name>
    <dbReference type="NCBI Taxonomy" id="2498619"/>
    <lineage>
        <taxon>Eukaryota</taxon>
        <taxon>Fungi</taxon>
        <taxon>Dikarya</taxon>
        <taxon>Basidiomycota</taxon>
        <taxon>Agaricomycotina</taxon>
        <taxon>Agaricomycetes</taxon>
        <taxon>Polyporales</taxon>
        <taxon>Polyporaceae</taxon>
        <taxon>Lentinus</taxon>
    </lineage>
</organism>
<name>A0A371DC49_9APHY</name>
<dbReference type="NCBIfam" id="TIGR00166">
    <property type="entry name" value="S6"/>
    <property type="match status" value="1"/>
</dbReference>
<dbReference type="InterPro" id="IPR014717">
    <property type="entry name" value="Transl_elong_EF1B/ribsomal_bS6"/>
</dbReference>
<dbReference type="InterPro" id="IPR000529">
    <property type="entry name" value="Ribosomal_bS6"/>
</dbReference>
<dbReference type="Proteomes" id="UP000256964">
    <property type="component" value="Unassembled WGS sequence"/>
</dbReference>
<dbReference type="InterPro" id="IPR035980">
    <property type="entry name" value="Ribosomal_bS6_sf"/>
</dbReference>
<dbReference type="Pfam" id="PF01250">
    <property type="entry name" value="Ribosomal_S6"/>
    <property type="match status" value="1"/>
</dbReference>
<accession>A0A371DC49</accession>
<evidence type="ECO:0000256" key="1">
    <source>
        <dbReference type="ARBA" id="ARBA00009512"/>
    </source>
</evidence>
<dbReference type="AlphaFoldDB" id="A0A371DC49"/>
<dbReference type="SUPFAM" id="SSF54995">
    <property type="entry name" value="Ribosomal protein S6"/>
    <property type="match status" value="1"/>
</dbReference>
<proteinExistence type="inferred from homology"/>
<dbReference type="EMBL" id="KZ857401">
    <property type="protein sequence ID" value="RDX50119.1"/>
    <property type="molecule type" value="Genomic_DNA"/>
</dbReference>
<dbReference type="GO" id="GO:0070181">
    <property type="term" value="F:small ribosomal subunit rRNA binding"/>
    <property type="evidence" value="ECO:0007669"/>
    <property type="project" value="TreeGrafter"/>
</dbReference>
<evidence type="ECO:0000313" key="3">
    <source>
        <dbReference type="Proteomes" id="UP000256964"/>
    </source>
</evidence>
<evidence type="ECO:0000313" key="2">
    <source>
        <dbReference type="EMBL" id="RDX50119.1"/>
    </source>
</evidence>
<reference evidence="2 3" key="1">
    <citation type="journal article" date="2018" name="Biotechnol. Biofuels">
        <title>Integrative visual omics of the white-rot fungus Polyporus brumalis exposes the biotechnological potential of its oxidative enzymes for delignifying raw plant biomass.</title>
        <authorList>
            <person name="Miyauchi S."/>
            <person name="Rancon A."/>
            <person name="Drula E."/>
            <person name="Hage H."/>
            <person name="Chaduli D."/>
            <person name="Favel A."/>
            <person name="Grisel S."/>
            <person name="Henrissat B."/>
            <person name="Herpoel-Gimbert I."/>
            <person name="Ruiz-Duenas F.J."/>
            <person name="Chevret D."/>
            <person name="Hainaut M."/>
            <person name="Lin J."/>
            <person name="Wang M."/>
            <person name="Pangilinan J."/>
            <person name="Lipzen A."/>
            <person name="Lesage-Meessen L."/>
            <person name="Navarro D."/>
            <person name="Riley R."/>
            <person name="Grigoriev I.V."/>
            <person name="Zhou S."/>
            <person name="Raouche S."/>
            <person name="Rosso M.N."/>
        </authorList>
    </citation>
    <scope>NUCLEOTIDE SEQUENCE [LARGE SCALE GENOMIC DNA]</scope>
    <source>
        <strain evidence="2 3">BRFM 1820</strain>
    </source>
</reference>
<dbReference type="PANTHER" id="PTHR21011:SF1">
    <property type="entry name" value="SMALL RIBOSOMAL SUBUNIT PROTEIN BS6M"/>
    <property type="match status" value="1"/>
</dbReference>
<protein>
    <submittedName>
        <fullName evidence="2">Ribosomal protein S6</fullName>
    </submittedName>
</protein>
<dbReference type="OrthoDB" id="10259681at2759"/>
<dbReference type="GO" id="GO:0005763">
    <property type="term" value="C:mitochondrial small ribosomal subunit"/>
    <property type="evidence" value="ECO:0007669"/>
    <property type="project" value="TreeGrafter"/>
</dbReference>
<keyword evidence="2" id="KW-0689">Ribosomal protein</keyword>
<keyword evidence="3" id="KW-1185">Reference proteome</keyword>
<sequence length="115" mass="13184">MPFYQLVCIAAHYPKYEHIKALVTRAATHVLDNGGVVRGLNSWGTRTLPQRMRGSNQFHTIGDYWTMQFDASPNTLRSLNKMMRHDPQVIRWTSLKIGEKLEDVVTVGEKTVTRV</sequence>
<gene>
    <name evidence="2" type="ORF">OH76DRAFT_1402993</name>
</gene>
<comment type="similarity">
    <text evidence="1">Belongs to the bacterial ribosomal protein bS6 family.</text>
</comment>
<dbReference type="STRING" id="139420.A0A371DC49"/>
<dbReference type="CDD" id="cd15465">
    <property type="entry name" value="bS6_mito"/>
    <property type="match status" value="1"/>
</dbReference>
<dbReference type="PANTHER" id="PTHR21011">
    <property type="entry name" value="MITOCHONDRIAL 28S RIBOSOMAL PROTEIN S6"/>
    <property type="match status" value="1"/>
</dbReference>
<dbReference type="Gene3D" id="3.30.70.60">
    <property type="match status" value="1"/>
</dbReference>